<evidence type="ECO:0000313" key="1">
    <source>
        <dbReference type="EMBL" id="ADV64009.1"/>
    </source>
</evidence>
<dbReference type="AlphaFoldDB" id="E8QWX0"/>
<evidence type="ECO:0000313" key="2">
    <source>
        <dbReference type="Proteomes" id="UP000008631"/>
    </source>
</evidence>
<keyword evidence="2" id="KW-1185">Reference proteome</keyword>
<organism evidence="1 2">
    <name type="scientific">Isosphaera pallida (strain ATCC 43644 / DSM 9630 / IS1B)</name>
    <dbReference type="NCBI Taxonomy" id="575540"/>
    <lineage>
        <taxon>Bacteria</taxon>
        <taxon>Pseudomonadati</taxon>
        <taxon>Planctomycetota</taxon>
        <taxon>Planctomycetia</taxon>
        <taxon>Isosphaerales</taxon>
        <taxon>Isosphaeraceae</taxon>
        <taxon>Isosphaera</taxon>
    </lineage>
</organism>
<dbReference type="Proteomes" id="UP000008631">
    <property type="component" value="Chromosome"/>
</dbReference>
<dbReference type="HOGENOM" id="CLU_2916388_0_0_0"/>
<gene>
    <name evidence="1" type="ordered locus">Isop_3452</name>
</gene>
<reference key="1">
    <citation type="submission" date="2010-11" db="EMBL/GenBank/DDBJ databases">
        <title>The complete sequence of chromosome of Isophaera pallida ATCC 43644.</title>
        <authorList>
            <consortium name="US DOE Joint Genome Institute (JGI-PGF)"/>
            <person name="Lucas S."/>
            <person name="Copeland A."/>
            <person name="Lapidus A."/>
            <person name="Bruce D."/>
            <person name="Goodwin L."/>
            <person name="Pitluck S."/>
            <person name="Kyrpides N."/>
            <person name="Mavromatis K."/>
            <person name="Pagani I."/>
            <person name="Ivanova N."/>
            <person name="Saunders E."/>
            <person name="Brettin T."/>
            <person name="Detter J.C."/>
            <person name="Han C."/>
            <person name="Tapia R."/>
            <person name="Land M."/>
            <person name="Hauser L."/>
            <person name="Markowitz V."/>
            <person name="Cheng J.-F."/>
            <person name="Hugenholtz P."/>
            <person name="Woyke T."/>
            <person name="Wu D."/>
            <person name="Eisen J.A."/>
        </authorList>
    </citation>
    <scope>NUCLEOTIDE SEQUENCE</scope>
    <source>
        <strain>ATCC 43644</strain>
    </source>
</reference>
<sequence>MAQSSTKFANASYQWAGAAARIRRGGKSIRAGRRSALLNVITSAYANASRGQESSNDRDRN</sequence>
<accession>E8QWX0</accession>
<dbReference type="EMBL" id="CP002353">
    <property type="protein sequence ID" value="ADV64009.1"/>
    <property type="molecule type" value="Genomic_DNA"/>
</dbReference>
<dbReference type="RefSeq" id="WP_013566297.1">
    <property type="nucleotide sequence ID" value="NC_014962.1"/>
</dbReference>
<dbReference type="KEGG" id="ipa:Isop_3452"/>
<proteinExistence type="predicted"/>
<name>E8QWX0_ISOPI</name>
<protein>
    <submittedName>
        <fullName evidence="1">Uncharacterized protein</fullName>
    </submittedName>
</protein>
<dbReference type="InParanoid" id="E8QWX0"/>
<reference evidence="1 2" key="2">
    <citation type="journal article" date="2011" name="Stand. Genomic Sci.">
        <title>Complete genome sequence of Isosphaera pallida type strain (IS1B).</title>
        <authorList>
            <consortium name="US DOE Joint Genome Institute (JGI-PGF)"/>
            <person name="Goker M."/>
            <person name="Cleland D."/>
            <person name="Saunders E."/>
            <person name="Lapidus A."/>
            <person name="Nolan M."/>
            <person name="Lucas S."/>
            <person name="Hammon N."/>
            <person name="Deshpande S."/>
            <person name="Cheng J.F."/>
            <person name="Tapia R."/>
            <person name="Han C."/>
            <person name="Goodwin L."/>
            <person name="Pitluck S."/>
            <person name="Liolios K."/>
            <person name="Pagani I."/>
            <person name="Ivanova N."/>
            <person name="Mavromatis K."/>
            <person name="Pati A."/>
            <person name="Chen A."/>
            <person name="Palaniappan K."/>
            <person name="Land M."/>
            <person name="Hauser L."/>
            <person name="Chang Y.J."/>
            <person name="Jeffries C.D."/>
            <person name="Detter J.C."/>
            <person name="Beck B."/>
            <person name="Woyke T."/>
            <person name="Bristow J."/>
            <person name="Eisen J.A."/>
            <person name="Markowitz V."/>
            <person name="Hugenholtz P."/>
            <person name="Kyrpides N.C."/>
            <person name="Klenk H.P."/>
        </authorList>
    </citation>
    <scope>NUCLEOTIDE SEQUENCE [LARGE SCALE GENOMIC DNA]</scope>
    <source>
        <strain evidence="2">ATCC 43644 / DSM 9630 / IS1B</strain>
    </source>
</reference>